<accession>A0A138ZY15</accession>
<evidence type="ECO:0000256" key="2">
    <source>
        <dbReference type="ARBA" id="ARBA00022692"/>
    </source>
</evidence>
<name>A0A138ZY15_GONPJ</name>
<gene>
    <name evidence="7" type="ORF">M427DRAFT_64701</name>
</gene>
<dbReference type="Pfam" id="PF07264">
    <property type="entry name" value="EI24"/>
    <property type="match status" value="1"/>
</dbReference>
<evidence type="ECO:0000256" key="5">
    <source>
        <dbReference type="SAM" id="MobiDB-lite"/>
    </source>
</evidence>
<keyword evidence="4 6" id="KW-0472">Membrane</keyword>
<keyword evidence="8" id="KW-1185">Reference proteome</keyword>
<feature type="transmembrane region" description="Helical" evidence="6">
    <location>
        <begin position="118"/>
        <end position="147"/>
    </location>
</feature>
<dbReference type="InterPro" id="IPR059112">
    <property type="entry name" value="CysZ/EI24"/>
</dbReference>
<dbReference type="STRING" id="1344416.A0A138ZY15"/>
<sequence length="380" mass="41192">MAERHFEPGVSVVQYPEGLVNDALNPFNAQDTWAKIQALPQTIPAEARLVRKTFSKGRTAHYPAMGIAYTLAHPSLWGIVIGALCCTLLFSLAWTIVLFAAVFPAMSRAIAAAGCPPWLAWIVGVIITLIMIFLGFLVCGIFLFGGFESSLFDRVIKLEGFESLMKQKRGWSIFTPSLPVAALFNLTRLTTLTITVPLNILPFFGTALYAWLNASNYAMERHVHYLVDFKHLDLERTWKYTHHADRRAEYAQFGFACLLMEMVPVAQALFVLTNTVGAALWACDIERGMMAGPETTDFEDNEEGQNAPEATSGSRSEEEGRAGSSVHSTQAALAVSSKSYGTQGSGNGMGNRMGSNASMTLGGSPGASTHTVVVAPNVKG</sequence>
<evidence type="ECO:0000313" key="7">
    <source>
        <dbReference type="EMBL" id="KXS09165.1"/>
    </source>
</evidence>
<keyword evidence="3 6" id="KW-1133">Transmembrane helix</keyword>
<evidence type="ECO:0000256" key="3">
    <source>
        <dbReference type="ARBA" id="ARBA00022989"/>
    </source>
</evidence>
<evidence type="ECO:0000313" key="8">
    <source>
        <dbReference type="Proteomes" id="UP000070544"/>
    </source>
</evidence>
<evidence type="ECO:0000256" key="4">
    <source>
        <dbReference type="ARBA" id="ARBA00023136"/>
    </source>
</evidence>
<feature type="transmembrane region" description="Helical" evidence="6">
    <location>
        <begin position="76"/>
        <end position="106"/>
    </location>
</feature>
<dbReference type="PANTHER" id="PTHR34292:SF2">
    <property type="entry name" value="OUTER SPORE WALL PROTEIN LDS1"/>
    <property type="match status" value="1"/>
</dbReference>
<keyword evidence="2 6" id="KW-0812">Transmembrane</keyword>
<feature type="compositionally biased region" description="Polar residues" evidence="5">
    <location>
        <begin position="326"/>
        <end position="342"/>
    </location>
</feature>
<comment type="subcellular location">
    <subcellularLocation>
        <location evidence="1">Membrane</location>
        <topology evidence="1">Multi-pass membrane protein</topology>
    </subcellularLocation>
</comment>
<evidence type="ECO:0000256" key="6">
    <source>
        <dbReference type="SAM" id="Phobius"/>
    </source>
</evidence>
<feature type="region of interest" description="Disordered" evidence="5">
    <location>
        <begin position="292"/>
        <end position="380"/>
    </location>
</feature>
<proteinExistence type="predicted"/>
<dbReference type="PANTHER" id="PTHR34292">
    <property type="entry name" value="OUTER SPORE WALL PROTEIN LDS1"/>
    <property type="match status" value="1"/>
</dbReference>
<organism evidence="7 8">
    <name type="scientific">Gonapodya prolifera (strain JEL478)</name>
    <name type="common">Monoblepharis prolifera</name>
    <dbReference type="NCBI Taxonomy" id="1344416"/>
    <lineage>
        <taxon>Eukaryota</taxon>
        <taxon>Fungi</taxon>
        <taxon>Fungi incertae sedis</taxon>
        <taxon>Chytridiomycota</taxon>
        <taxon>Chytridiomycota incertae sedis</taxon>
        <taxon>Monoblepharidomycetes</taxon>
        <taxon>Monoblepharidales</taxon>
        <taxon>Gonapodyaceae</taxon>
        <taxon>Gonapodya</taxon>
    </lineage>
</organism>
<dbReference type="Proteomes" id="UP000070544">
    <property type="component" value="Unassembled WGS sequence"/>
</dbReference>
<feature type="transmembrane region" description="Helical" evidence="6">
    <location>
        <begin position="192"/>
        <end position="212"/>
    </location>
</feature>
<protein>
    <submittedName>
        <fullName evidence="7">Uncharacterized protein</fullName>
    </submittedName>
</protein>
<dbReference type="OrthoDB" id="2107885at2759"/>
<dbReference type="EMBL" id="KQ965885">
    <property type="protein sequence ID" value="KXS09165.1"/>
    <property type="molecule type" value="Genomic_DNA"/>
</dbReference>
<dbReference type="AlphaFoldDB" id="A0A138ZY15"/>
<reference evidence="7 8" key="1">
    <citation type="journal article" date="2015" name="Genome Biol. Evol.">
        <title>Phylogenomic analyses indicate that early fungi evolved digesting cell walls of algal ancestors of land plants.</title>
        <authorList>
            <person name="Chang Y."/>
            <person name="Wang S."/>
            <person name="Sekimoto S."/>
            <person name="Aerts A.L."/>
            <person name="Choi C."/>
            <person name="Clum A."/>
            <person name="LaButti K.M."/>
            <person name="Lindquist E.A."/>
            <person name="Yee Ngan C."/>
            <person name="Ohm R.A."/>
            <person name="Salamov A.A."/>
            <person name="Grigoriev I.V."/>
            <person name="Spatafora J.W."/>
            <person name="Berbee M.L."/>
        </authorList>
    </citation>
    <scope>NUCLEOTIDE SEQUENCE [LARGE SCALE GENOMIC DNA]</scope>
    <source>
        <strain evidence="7 8">JEL478</strain>
    </source>
</reference>
<dbReference type="InterPro" id="IPR052786">
    <property type="entry name" value="Spore_wall_assembly"/>
</dbReference>
<evidence type="ECO:0000256" key="1">
    <source>
        <dbReference type="ARBA" id="ARBA00004141"/>
    </source>
</evidence>